<dbReference type="EMBL" id="CAFBMR010000120">
    <property type="protein sequence ID" value="CAB4928970.1"/>
    <property type="molecule type" value="Genomic_DNA"/>
</dbReference>
<feature type="domain" description="Creatinase N-terminal" evidence="2">
    <location>
        <begin position="12"/>
        <end position="155"/>
    </location>
</feature>
<dbReference type="AlphaFoldDB" id="A0A6J7IDT7"/>
<gene>
    <name evidence="3" type="ORF">UFOPK3610_01832</name>
</gene>
<sequence length="386" mass="41985">MFEFEMSEYRDRLEAVRRQMALEGLDGLIAYSNAKIQANVRYLTSYYTRFAGAQHTASGYYTAGACAVLILPHGDPVLRTDLPWDVVRAKGMSVYDDTDYTDALGADLGAIAARAGVTKLGIDSWSVFPARDYLDLKALLPKADIVGSQALAQVRRVKSANELTLLENAERIADIAVQAGMDAVRVGGTEYEAALVAEMKLRELGDMETGGGSIISAGPNSSTGSSLPERNRLIQSGEWVLFDVLPRYGGYCGDIARMRLAGDEKDLEPRLRHLHAATVLMNREVIKLIKPGVTPSELNQRAVDVAIQEGVLDYKIPLVGHGVGLDIHDLPDYYWDETPLKVGEVFTVEPCLLIDGVAGTRIEDVVVVTETGARVLSNTERGLTPS</sequence>
<reference evidence="3" key="1">
    <citation type="submission" date="2020-05" db="EMBL/GenBank/DDBJ databases">
        <authorList>
            <person name="Chiriac C."/>
            <person name="Salcher M."/>
            <person name="Ghai R."/>
            <person name="Kavagutti S V."/>
        </authorList>
    </citation>
    <scope>NUCLEOTIDE SEQUENCE</scope>
</reference>
<dbReference type="Gene3D" id="3.90.230.10">
    <property type="entry name" value="Creatinase/methionine aminopeptidase superfamily"/>
    <property type="match status" value="1"/>
</dbReference>
<dbReference type="Pfam" id="PF00557">
    <property type="entry name" value="Peptidase_M24"/>
    <property type="match status" value="1"/>
</dbReference>
<evidence type="ECO:0000313" key="3">
    <source>
        <dbReference type="EMBL" id="CAB4928970.1"/>
    </source>
</evidence>
<dbReference type="Pfam" id="PF01321">
    <property type="entry name" value="Creatinase_N"/>
    <property type="match status" value="1"/>
</dbReference>
<dbReference type="InterPro" id="IPR050659">
    <property type="entry name" value="Peptidase_M24B"/>
</dbReference>
<feature type="domain" description="Peptidase M24" evidence="1">
    <location>
        <begin position="166"/>
        <end position="370"/>
    </location>
</feature>
<dbReference type="Gene3D" id="3.40.350.10">
    <property type="entry name" value="Creatinase/prolidase N-terminal domain"/>
    <property type="match status" value="1"/>
</dbReference>
<dbReference type="InterPro" id="IPR029149">
    <property type="entry name" value="Creatin/AminoP/Spt16_N"/>
</dbReference>
<dbReference type="PANTHER" id="PTHR46112">
    <property type="entry name" value="AMINOPEPTIDASE"/>
    <property type="match status" value="1"/>
</dbReference>
<protein>
    <submittedName>
        <fullName evidence="3">Unannotated protein</fullName>
    </submittedName>
</protein>
<name>A0A6J7IDT7_9ZZZZ</name>
<evidence type="ECO:0000259" key="2">
    <source>
        <dbReference type="Pfam" id="PF01321"/>
    </source>
</evidence>
<dbReference type="InterPro" id="IPR036005">
    <property type="entry name" value="Creatinase/aminopeptidase-like"/>
</dbReference>
<dbReference type="SUPFAM" id="SSF55920">
    <property type="entry name" value="Creatinase/aminopeptidase"/>
    <property type="match status" value="1"/>
</dbReference>
<accession>A0A6J7IDT7</accession>
<organism evidence="3">
    <name type="scientific">freshwater metagenome</name>
    <dbReference type="NCBI Taxonomy" id="449393"/>
    <lineage>
        <taxon>unclassified sequences</taxon>
        <taxon>metagenomes</taxon>
        <taxon>ecological metagenomes</taxon>
    </lineage>
</organism>
<dbReference type="InterPro" id="IPR000994">
    <property type="entry name" value="Pept_M24"/>
</dbReference>
<dbReference type="PANTHER" id="PTHR46112:SF2">
    <property type="entry name" value="XAA-PRO AMINOPEPTIDASE P-RELATED"/>
    <property type="match status" value="1"/>
</dbReference>
<dbReference type="InterPro" id="IPR000587">
    <property type="entry name" value="Creatinase_N"/>
</dbReference>
<dbReference type="SUPFAM" id="SSF53092">
    <property type="entry name" value="Creatinase/prolidase N-terminal domain"/>
    <property type="match status" value="1"/>
</dbReference>
<evidence type="ECO:0000259" key="1">
    <source>
        <dbReference type="Pfam" id="PF00557"/>
    </source>
</evidence>
<proteinExistence type="predicted"/>